<organism evidence="1 2">
    <name type="scientific">Pseudoclavibacter endophyticus</name>
    <dbReference type="NCBI Taxonomy" id="1778590"/>
    <lineage>
        <taxon>Bacteria</taxon>
        <taxon>Bacillati</taxon>
        <taxon>Actinomycetota</taxon>
        <taxon>Actinomycetes</taxon>
        <taxon>Micrococcales</taxon>
        <taxon>Microbacteriaceae</taxon>
        <taxon>Pseudoclavibacter</taxon>
    </lineage>
</organism>
<evidence type="ECO:0000313" key="1">
    <source>
        <dbReference type="EMBL" id="KAB1648417.1"/>
    </source>
</evidence>
<evidence type="ECO:0000313" key="2">
    <source>
        <dbReference type="Proteomes" id="UP000431744"/>
    </source>
</evidence>
<accession>A0A6H9WIR8</accession>
<dbReference type="InterPro" id="IPR021145">
    <property type="entry name" value="Portal_protein_SPP1_Gp6-like"/>
</dbReference>
<reference evidence="1 2" key="1">
    <citation type="submission" date="2019-09" db="EMBL/GenBank/DDBJ databases">
        <title>Phylogeny of genus Pseudoclavibacter and closely related genus.</title>
        <authorList>
            <person name="Li Y."/>
        </authorList>
    </citation>
    <scope>NUCLEOTIDE SEQUENCE [LARGE SCALE GENOMIC DNA]</scope>
    <source>
        <strain evidence="1 2">EGI 60007</strain>
    </source>
</reference>
<sequence>MKQASVIELAHDVLIPQLNRERDAQIVFDAWAKGDHVKAYKPREASTEYEGLREKAITPLIGLVIRILAQSIEMRDYIPGIESTKDDLMDVWRRNAMGMRQKRLYRAVFRGGVAYSTLLPGDPVPVSKIYSAKNALAVYQDPEADHWPEFGIIRETASNKKSHFLVIDGDAVYRIEGGHDGEDLKYIEEQAHDVGLPPIVRFTGEMDDEGSAEGEVERLIPIQGSIDQAKFDLLMTQTFASWKIRVLTGMQKPGTQEEAQQQKLVLERDRLLILEGEQSKAFTLDGTDLEGYIKAGTASKQDLASVAQIAQKAIVGSQSNTSDGAEAQAAEEWSTQRKIKDYEESFAASWGQWFRLAGLEQGIANAWDDYAGVCDWRDSTIRSMSQMADALGKIASQLGVPKQELWDLIPDISPDQVRRWKEVLANDPYRQMLEGLGDDDPFADG</sequence>
<dbReference type="RefSeq" id="WP_188726430.1">
    <property type="nucleotide sequence ID" value="NZ_BMHG01000001.1"/>
</dbReference>
<gene>
    <name evidence="1" type="ORF">F8O04_12085</name>
</gene>
<dbReference type="Pfam" id="PF05133">
    <property type="entry name" value="SPP1_portal"/>
    <property type="match status" value="1"/>
</dbReference>
<keyword evidence="2" id="KW-1185">Reference proteome</keyword>
<name>A0A6H9WIR8_9MICO</name>
<proteinExistence type="predicted"/>
<dbReference type="EMBL" id="WBJY01000002">
    <property type="protein sequence ID" value="KAB1648417.1"/>
    <property type="molecule type" value="Genomic_DNA"/>
</dbReference>
<comment type="caution">
    <text evidence="1">The sequence shown here is derived from an EMBL/GenBank/DDBJ whole genome shotgun (WGS) entry which is preliminary data.</text>
</comment>
<dbReference type="AlphaFoldDB" id="A0A6H9WIR8"/>
<dbReference type="Proteomes" id="UP000431744">
    <property type="component" value="Unassembled WGS sequence"/>
</dbReference>
<protein>
    <submittedName>
        <fullName evidence="1">Phage portal protein</fullName>
    </submittedName>
</protein>